<dbReference type="OrthoDB" id="14196at2"/>
<keyword evidence="1" id="KW-0697">Rotamase</keyword>
<evidence type="ECO:0000313" key="6">
    <source>
        <dbReference type="Proteomes" id="UP000252415"/>
    </source>
</evidence>
<dbReference type="Pfam" id="PF13616">
    <property type="entry name" value="Rotamase_3"/>
    <property type="match status" value="1"/>
</dbReference>
<evidence type="ECO:0000256" key="2">
    <source>
        <dbReference type="SAM" id="Coils"/>
    </source>
</evidence>
<dbReference type="PANTHER" id="PTHR47245">
    <property type="entry name" value="PEPTIDYLPROLYL ISOMERASE"/>
    <property type="match status" value="1"/>
</dbReference>
<feature type="domain" description="PpiC" evidence="4">
    <location>
        <begin position="172"/>
        <end position="281"/>
    </location>
</feature>
<keyword evidence="2" id="KW-0175">Coiled coil</keyword>
<organism evidence="5 6">
    <name type="scientific">Paenibacillus prosopidis</name>
    <dbReference type="NCBI Taxonomy" id="630520"/>
    <lineage>
        <taxon>Bacteria</taxon>
        <taxon>Bacillati</taxon>
        <taxon>Bacillota</taxon>
        <taxon>Bacilli</taxon>
        <taxon>Bacillales</taxon>
        <taxon>Paenibacillaceae</taxon>
        <taxon>Paenibacillus</taxon>
    </lineage>
</organism>
<gene>
    <name evidence="5" type="ORF">DFP97_12448</name>
</gene>
<dbReference type="SUPFAM" id="SSF54534">
    <property type="entry name" value="FKBP-like"/>
    <property type="match status" value="1"/>
</dbReference>
<dbReference type="InterPro" id="IPR000297">
    <property type="entry name" value="PPIase_PpiC"/>
</dbReference>
<feature type="compositionally biased region" description="Low complexity" evidence="3">
    <location>
        <begin position="337"/>
        <end position="359"/>
    </location>
</feature>
<dbReference type="EMBL" id="QPJD01000024">
    <property type="protein sequence ID" value="RCW41424.1"/>
    <property type="molecule type" value="Genomic_DNA"/>
</dbReference>
<reference evidence="5 6" key="1">
    <citation type="submission" date="2018-07" db="EMBL/GenBank/DDBJ databases">
        <title>Genomic Encyclopedia of Type Strains, Phase III (KMG-III): the genomes of soil and plant-associated and newly described type strains.</title>
        <authorList>
            <person name="Whitman W."/>
        </authorList>
    </citation>
    <scope>NUCLEOTIDE SEQUENCE [LARGE SCALE GENOMIC DNA]</scope>
    <source>
        <strain evidence="5 6">CECT 7506</strain>
    </source>
</reference>
<evidence type="ECO:0000259" key="4">
    <source>
        <dbReference type="PROSITE" id="PS50198"/>
    </source>
</evidence>
<evidence type="ECO:0000313" key="5">
    <source>
        <dbReference type="EMBL" id="RCW41424.1"/>
    </source>
</evidence>
<dbReference type="InterPro" id="IPR046357">
    <property type="entry name" value="PPIase_dom_sf"/>
</dbReference>
<comment type="caution">
    <text evidence="5">The sequence shown here is derived from an EMBL/GenBank/DDBJ whole genome shotgun (WGS) entry which is preliminary data.</text>
</comment>
<evidence type="ECO:0000256" key="3">
    <source>
        <dbReference type="SAM" id="MobiDB-lite"/>
    </source>
</evidence>
<dbReference type="GO" id="GO:0003755">
    <property type="term" value="F:peptidyl-prolyl cis-trans isomerase activity"/>
    <property type="evidence" value="ECO:0007669"/>
    <property type="project" value="UniProtKB-KW"/>
</dbReference>
<feature type="region of interest" description="Disordered" evidence="3">
    <location>
        <begin position="324"/>
        <end position="359"/>
    </location>
</feature>
<dbReference type="RefSeq" id="WP_114383897.1">
    <property type="nucleotide sequence ID" value="NZ_QPJD01000024.1"/>
</dbReference>
<dbReference type="SUPFAM" id="SSF109998">
    <property type="entry name" value="Triger factor/SurA peptide-binding domain-like"/>
    <property type="match status" value="1"/>
</dbReference>
<evidence type="ECO:0000256" key="1">
    <source>
        <dbReference type="PROSITE-ProRule" id="PRU00278"/>
    </source>
</evidence>
<keyword evidence="6" id="KW-1185">Reference proteome</keyword>
<protein>
    <submittedName>
        <fullName evidence="5">Foldase protein PrsA</fullName>
    </submittedName>
</protein>
<dbReference type="Proteomes" id="UP000252415">
    <property type="component" value="Unassembled WGS sequence"/>
</dbReference>
<accession>A0A368VIT7</accession>
<keyword evidence="1" id="KW-0413">Isomerase</keyword>
<dbReference type="InterPro" id="IPR050245">
    <property type="entry name" value="PrsA_foldase"/>
</dbReference>
<sequence>MLHSSRKSAWRRGALLVVAAVLVMTFMAACGAKEAENATEIATYKGGNVTDTEFDKYLAVFTVMQPTYAQIIEIPQFKEQLLQQYISYKILGSQASKESQKKAKKDVKAQMEQFEEALKTNPELKASLDEKKLKNKDMEEYLLLTSIVVAHMNSKVTEEEMKTEYEANGADYATVTVRHILVATTTTDEATQEQKELRTLEEAMKRAKEAKAKLEAGGEWAVIAKEYSDDPGSKETGGLYADKKAGEWVEAFKQAAYKQEVGVIGDPVETEYGYHVILVEKRDIPTYDKLSETDKEAVKSAVAYTHMNKFMTDEMPKQEIVIKLPETEKTEEEAPAGEKTPAGEETPATEAPTEAPAAK</sequence>
<dbReference type="Gene3D" id="3.10.50.40">
    <property type="match status" value="1"/>
</dbReference>
<name>A0A368VIT7_9BACL</name>
<dbReference type="PROSITE" id="PS50198">
    <property type="entry name" value="PPIC_PPIASE_2"/>
    <property type="match status" value="1"/>
</dbReference>
<dbReference type="AlphaFoldDB" id="A0A368VIT7"/>
<dbReference type="PANTHER" id="PTHR47245:SF2">
    <property type="entry name" value="PEPTIDYL-PROLYL CIS-TRANS ISOMERASE HP_0175-RELATED"/>
    <property type="match status" value="1"/>
</dbReference>
<feature type="coiled-coil region" evidence="2">
    <location>
        <begin position="183"/>
        <end position="217"/>
    </location>
</feature>
<dbReference type="InterPro" id="IPR027304">
    <property type="entry name" value="Trigger_fact/SurA_dom_sf"/>
</dbReference>
<dbReference type="PROSITE" id="PS51257">
    <property type="entry name" value="PROKAR_LIPOPROTEIN"/>
    <property type="match status" value="1"/>
</dbReference>
<proteinExistence type="predicted"/>